<dbReference type="AlphaFoldDB" id="A0AAV1K5F8"/>
<proteinExistence type="predicted"/>
<sequence length="157" mass="17130">MIRLVDGGSRVQRVPGRAVRCAPPLHLTAETAKQVATSPLTYRRVPNRPRQTVSARVLSPPVVVSEVRARTRPHCEHGVCTAVVKCRRCVYRKKKKQLCPVKGEQRPPVSSTSDPDESGAKVERRIASRVVIVSNKATRPGADVGRPPPHLPALKGS</sequence>
<feature type="region of interest" description="Disordered" evidence="1">
    <location>
        <begin position="97"/>
        <end position="157"/>
    </location>
</feature>
<organism evidence="2 3">
    <name type="scientific">Leptosia nina</name>
    <dbReference type="NCBI Taxonomy" id="320188"/>
    <lineage>
        <taxon>Eukaryota</taxon>
        <taxon>Metazoa</taxon>
        <taxon>Ecdysozoa</taxon>
        <taxon>Arthropoda</taxon>
        <taxon>Hexapoda</taxon>
        <taxon>Insecta</taxon>
        <taxon>Pterygota</taxon>
        <taxon>Neoptera</taxon>
        <taxon>Endopterygota</taxon>
        <taxon>Lepidoptera</taxon>
        <taxon>Glossata</taxon>
        <taxon>Ditrysia</taxon>
        <taxon>Papilionoidea</taxon>
        <taxon>Pieridae</taxon>
        <taxon>Pierinae</taxon>
        <taxon>Leptosia</taxon>
    </lineage>
</organism>
<name>A0AAV1K5F8_9NEOP</name>
<protein>
    <submittedName>
        <fullName evidence="2">Uncharacterized protein</fullName>
    </submittedName>
</protein>
<evidence type="ECO:0000256" key="1">
    <source>
        <dbReference type="SAM" id="MobiDB-lite"/>
    </source>
</evidence>
<dbReference type="EMBL" id="CAVLEF010000280">
    <property type="protein sequence ID" value="CAK1555657.1"/>
    <property type="molecule type" value="Genomic_DNA"/>
</dbReference>
<reference evidence="2 3" key="1">
    <citation type="submission" date="2023-11" db="EMBL/GenBank/DDBJ databases">
        <authorList>
            <person name="Okamura Y."/>
        </authorList>
    </citation>
    <scope>NUCLEOTIDE SEQUENCE [LARGE SCALE GENOMIC DNA]</scope>
</reference>
<comment type="caution">
    <text evidence="2">The sequence shown here is derived from an EMBL/GenBank/DDBJ whole genome shotgun (WGS) entry which is preliminary data.</text>
</comment>
<evidence type="ECO:0000313" key="3">
    <source>
        <dbReference type="Proteomes" id="UP001497472"/>
    </source>
</evidence>
<keyword evidence="3" id="KW-1185">Reference proteome</keyword>
<evidence type="ECO:0000313" key="2">
    <source>
        <dbReference type="EMBL" id="CAK1555657.1"/>
    </source>
</evidence>
<dbReference type="Proteomes" id="UP001497472">
    <property type="component" value="Unassembled WGS sequence"/>
</dbReference>
<gene>
    <name evidence="2" type="ORF">LNINA_LOCUS14457</name>
</gene>
<accession>A0AAV1K5F8</accession>